<comment type="caution">
    <text evidence="1">The sequence shown here is derived from an EMBL/GenBank/DDBJ whole genome shotgun (WGS) entry which is preliminary data.</text>
</comment>
<accession>A0A565AU56</accession>
<sequence length="84" mass="9708">MIERVQLLAKMSDFLEPKEMALSSMLERSLRIKDMKALYPKFLPQLQSILKRMVQVARSSSTFNFENFKAMYAASLKATQVVMT</sequence>
<name>A0A565AU56_9BRAS</name>
<gene>
    <name evidence="1" type="ORF">ANE_LOCUS3342</name>
</gene>
<organism evidence="1 2">
    <name type="scientific">Arabis nemorensis</name>
    <dbReference type="NCBI Taxonomy" id="586526"/>
    <lineage>
        <taxon>Eukaryota</taxon>
        <taxon>Viridiplantae</taxon>
        <taxon>Streptophyta</taxon>
        <taxon>Embryophyta</taxon>
        <taxon>Tracheophyta</taxon>
        <taxon>Spermatophyta</taxon>
        <taxon>Magnoliopsida</taxon>
        <taxon>eudicotyledons</taxon>
        <taxon>Gunneridae</taxon>
        <taxon>Pentapetalae</taxon>
        <taxon>rosids</taxon>
        <taxon>malvids</taxon>
        <taxon>Brassicales</taxon>
        <taxon>Brassicaceae</taxon>
        <taxon>Arabideae</taxon>
        <taxon>Arabis</taxon>
    </lineage>
</organism>
<protein>
    <submittedName>
        <fullName evidence="1">Uncharacterized protein</fullName>
    </submittedName>
</protein>
<reference evidence="1" key="1">
    <citation type="submission" date="2019-07" db="EMBL/GenBank/DDBJ databases">
        <authorList>
            <person name="Dittberner H."/>
        </authorList>
    </citation>
    <scope>NUCLEOTIDE SEQUENCE [LARGE SCALE GENOMIC DNA]</scope>
</reference>
<dbReference type="AlphaFoldDB" id="A0A565AU56"/>
<evidence type="ECO:0000313" key="2">
    <source>
        <dbReference type="Proteomes" id="UP000489600"/>
    </source>
</evidence>
<dbReference type="EMBL" id="CABITT030000001">
    <property type="protein sequence ID" value="VVA92897.1"/>
    <property type="molecule type" value="Genomic_DNA"/>
</dbReference>
<proteinExistence type="predicted"/>
<keyword evidence="2" id="KW-1185">Reference proteome</keyword>
<dbReference type="Proteomes" id="UP000489600">
    <property type="component" value="Unassembled WGS sequence"/>
</dbReference>
<evidence type="ECO:0000313" key="1">
    <source>
        <dbReference type="EMBL" id="VVA92897.1"/>
    </source>
</evidence>